<dbReference type="RefSeq" id="WP_012714719.1">
    <property type="nucleotide sequence ID" value="NC_012590.1"/>
</dbReference>
<dbReference type="Pfam" id="PF13276">
    <property type="entry name" value="HTH_21"/>
    <property type="match status" value="1"/>
</dbReference>
<dbReference type="Proteomes" id="UP000002077">
    <property type="component" value="Chromosome"/>
</dbReference>
<evidence type="ECO:0000313" key="2">
    <source>
        <dbReference type="EMBL" id="ACP31639.1"/>
    </source>
</evidence>
<dbReference type="InterPro" id="IPR050900">
    <property type="entry name" value="Transposase_IS3/IS150/IS904"/>
</dbReference>
<dbReference type="EMBL" id="CP001601">
    <property type="protein sequence ID" value="ACP31639.1"/>
    <property type="molecule type" value="Genomic_DNA"/>
</dbReference>
<dbReference type="PANTHER" id="PTHR46889">
    <property type="entry name" value="TRANSPOSASE INSF FOR INSERTION SEQUENCE IS3B-RELATED"/>
    <property type="match status" value="1"/>
</dbReference>
<protein>
    <submittedName>
        <fullName evidence="2">Putative transposase</fullName>
    </submittedName>
</protein>
<gene>
    <name evidence="2" type="ordered locus">cauri_0040</name>
</gene>
<proteinExistence type="predicted"/>
<dbReference type="InterPro" id="IPR025948">
    <property type="entry name" value="HTH-like_dom"/>
</dbReference>
<feature type="domain" description="HTH-like" evidence="1">
    <location>
        <begin position="50"/>
        <end position="101"/>
    </location>
</feature>
<name>C3PIY1_CORA7</name>
<evidence type="ECO:0000313" key="3">
    <source>
        <dbReference type="Proteomes" id="UP000002077"/>
    </source>
</evidence>
<keyword evidence="3" id="KW-1185">Reference proteome</keyword>
<dbReference type="HOGENOM" id="CLU_027402_21_9_11"/>
<dbReference type="AlphaFoldDB" id="C3PIY1"/>
<organism evidence="2 3">
    <name type="scientific">Corynebacterium aurimucosum (strain ATCC 700975 / DSM 44827 / CIP 107346 / CN-1)</name>
    <name type="common">Corynebacterium nigricans</name>
    <dbReference type="NCBI Taxonomy" id="548476"/>
    <lineage>
        <taxon>Bacteria</taxon>
        <taxon>Bacillati</taxon>
        <taxon>Actinomycetota</taxon>
        <taxon>Actinomycetes</taxon>
        <taxon>Mycobacteriales</taxon>
        <taxon>Corynebacteriaceae</taxon>
        <taxon>Corynebacterium</taxon>
    </lineage>
</organism>
<dbReference type="KEGG" id="car:cauri_0040"/>
<sequence>MQQEKANYSIKRMARLLKVSRSGYYKWAHVQQKQLSGKDDRAAFYDDVDRKIHQIWKDSDEVYGAPRITAELAERYRISLNRKTVAKRMRMMGIEGISPRAFVPGT</sequence>
<dbReference type="PANTHER" id="PTHR46889:SF4">
    <property type="entry name" value="TRANSPOSASE INSO FOR INSERTION SEQUENCE ELEMENT IS911B-RELATED"/>
    <property type="match status" value="1"/>
</dbReference>
<accession>C3PIY1</accession>
<dbReference type="GeneID" id="31922668"/>
<reference evidence="2 3" key="1">
    <citation type="journal article" date="2010" name="BMC Genomics">
        <title>Complete genome sequence and lifestyle of black-pigmented Corynebacterium aurimucosum ATCC 700975 (formerly C. nigricans CN-1) isolated from a vaginal swab of a woman with spontaneous abortion.</title>
        <authorList>
            <person name="Trost E."/>
            <person name="Gotker S."/>
            <person name="Schneider J."/>
            <person name="Schneiker-Bekel S."/>
            <person name="Szczepanowski R."/>
            <person name="Tilker A."/>
            <person name="Viehoever P."/>
            <person name="Arnold W."/>
            <person name="Bekel T."/>
            <person name="Blom J."/>
            <person name="Gartemann K.H."/>
            <person name="Linke B."/>
            <person name="Goesmann A."/>
            <person name="Puhler A."/>
            <person name="Shukla S.K."/>
            <person name="Tauch A."/>
        </authorList>
    </citation>
    <scope>NUCLEOTIDE SEQUENCE [LARGE SCALE GENOMIC DNA]</scope>
    <source>
        <strain evidence="3">ATCC 700975 / DSM 44827 / CIP 107346 / CN-1</strain>
    </source>
</reference>
<dbReference type="eggNOG" id="COG2801">
    <property type="taxonomic scope" value="Bacteria"/>
</dbReference>
<dbReference type="STRING" id="548476.cauri_0040"/>
<evidence type="ECO:0000259" key="1">
    <source>
        <dbReference type="Pfam" id="PF13276"/>
    </source>
</evidence>